<evidence type="ECO:0008006" key="3">
    <source>
        <dbReference type="Google" id="ProtNLM"/>
    </source>
</evidence>
<evidence type="ECO:0000313" key="1">
    <source>
        <dbReference type="EMBL" id="OHT03032.1"/>
    </source>
</evidence>
<dbReference type="VEuPathDB" id="TrichDB:TRFO_29695"/>
<gene>
    <name evidence="1" type="ORF">TRFO_29695</name>
</gene>
<accession>A0A1J4JX45</accession>
<proteinExistence type="predicted"/>
<sequence length="202" mass="23548">MNMKLLVAYDFSGSTYSSEFYHETVQKVLEHYDDYDVVCWNHDLLKSSKENLQNINKKRNGTGRTMPIKVAEYLSNTKFEGRVILITDGMISESDVYDLDEYLKTHEIKIKQITCHIIQSQKNQKLDATVLAPFLRDYHYDVTLHSLDHNESVSLAKGGCSYDEFIKMIQNINSIEEFENKYYIICTSKIPNTYSYSKLTHI</sequence>
<comment type="caution">
    <text evidence="1">The sequence shown here is derived from an EMBL/GenBank/DDBJ whole genome shotgun (WGS) entry which is preliminary data.</text>
</comment>
<organism evidence="1 2">
    <name type="scientific">Tritrichomonas foetus</name>
    <dbReference type="NCBI Taxonomy" id="1144522"/>
    <lineage>
        <taxon>Eukaryota</taxon>
        <taxon>Metamonada</taxon>
        <taxon>Parabasalia</taxon>
        <taxon>Tritrichomonadida</taxon>
        <taxon>Tritrichomonadidae</taxon>
        <taxon>Tritrichomonas</taxon>
    </lineage>
</organism>
<dbReference type="AlphaFoldDB" id="A0A1J4JX45"/>
<dbReference type="GeneID" id="94841629"/>
<protein>
    <recommendedName>
        <fullName evidence="3">VWFA domain-containing protein</fullName>
    </recommendedName>
</protein>
<dbReference type="EMBL" id="MLAK01000843">
    <property type="protein sequence ID" value="OHT03032.1"/>
    <property type="molecule type" value="Genomic_DNA"/>
</dbReference>
<evidence type="ECO:0000313" key="2">
    <source>
        <dbReference type="Proteomes" id="UP000179807"/>
    </source>
</evidence>
<reference evidence="1" key="1">
    <citation type="submission" date="2016-10" db="EMBL/GenBank/DDBJ databases">
        <authorList>
            <person name="Benchimol M."/>
            <person name="Almeida L.G."/>
            <person name="Vasconcelos A.T."/>
            <person name="Perreira-Neves A."/>
            <person name="Rosa I.A."/>
            <person name="Tasca T."/>
            <person name="Bogo M.R."/>
            <person name="de Souza W."/>
        </authorList>
    </citation>
    <scope>NUCLEOTIDE SEQUENCE [LARGE SCALE GENOMIC DNA]</scope>
    <source>
        <strain evidence="1">K</strain>
    </source>
</reference>
<dbReference type="Proteomes" id="UP000179807">
    <property type="component" value="Unassembled WGS sequence"/>
</dbReference>
<name>A0A1J4JX45_9EUKA</name>
<keyword evidence="2" id="KW-1185">Reference proteome</keyword>
<dbReference type="RefSeq" id="XP_068356168.1">
    <property type="nucleotide sequence ID" value="XM_068506925.1"/>
</dbReference>